<evidence type="ECO:0000259" key="2">
    <source>
        <dbReference type="Pfam" id="PF03108"/>
    </source>
</evidence>
<gene>
    <name evidence="3" type="ORF">Slati_2789000</name>
</gene>
<organism evidence="3">
    <name type="scientific">Sesamum latifolium</name>
    <dbReference type="NCBI Taxonomy" id="2727402"/>
    <lineage>
        <taxon>Eukaryota</taxon>
        <taxon>Viridiplantae</taxon>
        <taxon>Streptophyta</taxon>
        <taxon>Embryophyta</taxon>
        <taxon>Tracheophyta</taxon>
        <taxon>Spermatophyta</taxon>
        <taxon>Magnoliopsida</taxon>
        <taxon>eudicotyledons</taxon>
        <taxon>Gunneridae</taxon>
        <taxon>Pentapetalae</taxon>
        <taxon>asterids</taxon>
        <taxon>lamiids</taxon>
        <taxon>Lamiales</taxon>
        <taxon>Pedaliaceae</taxon>
        <taxon>Sesamum</taxon>
    </lineage>
</organism>
<evidence type="ECO:0000256" key="1">
    <source>
        <dbReference type="SAM" id="MobiDB-lite"/>
    </source>
</evidence>
<feature type="compositionally biased region" description="Polar residues" evidence="1">
    <location>
        <begin position="544"/>
        <end position="562"/>
    </location>
</feature>
<feature type="domain" description="Transposase MuDR plant" evidence="2">
    <location>
        <begin position="193"/>
        <end position="240"/>
    </location>
</feature>
<feature type="compositionally biased region" description="Basic residues" evidence="1">
    <location>
        <begin position="563"/>
        <end position="575"/>
    </location>
</feature>
<dbReference type="InterPro" id="IPR004332">
    <property type="entry name" value="Transposase_MuDR"/>
</dbReference>
<dbReference type="EMBL" id="JACGWN010000009">
    <property type="protein sequence ID" value="KAL0434547.1"/>
    <property type="molecule type" value="Genomic_DNA"/>
</dbReference>
<feature type="compositionally biased region" description="Basic residues" evidence="1">
    <location>
        <begin position="476"/>
        <end position="489"/>
    </location>
</feature>
<feature type="compositionally biased region" description="Acidic residues" evidence="1">
    <location>
        <begin position="77"/>
        <end position="92"/>
    </location>
</feature>
<feature type="region of interest" description="Disordered" evidence="1">
    <location>
        <begin position="54"/>
        <end position="106"/>
    </location>
</feature>
<dbReference type="PANTHER" id="PTHR31973:SF187">
    <property type="entry name" value="MUTATOR TRANSPOSASE MUDRA PROTEIN"/>
    <property type="match status" value="1"/>
</dbReference>
<dbReference type="AlphaFoldDB" id="A0AAW2VYA9"/>
<proteinExistence type="predicted"/>
<feature type="region of interest" description="Disordered" evidence="1">
    <location>
        <begin position="468"/>
        <end position="503"/>
    </location>
</feature>
<name>A0AAW2VYA9_9LAMI</name>
<dbReference type="PANTHER" id="PTHR31973">
    <property type="entry name" value="POLYPROTEIN, PUTATIVE-RELATED"/>
    <property type="match status" value="1"/>
</dbReference>
<sequence length="645" mass="73028">MYEKCGGKKFTLNFYYCDPTQSLDRGLRKIKAECPDIWVCVEGVSQDCEDCEGQSKGKGVQSDDCEGQGKGKGGQSDDCEGQEFDDSSDEDYVQPTIDSDSDTPSLVLEDIEVESDDDIFSNKNPTKLKLVKKLKKVMKDSQKAKLKQKMCDVREEGWASDCDDEEDLESLPGSDEETQQKCPVFKESTSLNLNLVVGMKFKDAKQFREVLRDWCVRNGYDIEFIKNETSRITAKCKGNHTCARTYDNSLAKATYLATRMESSIRDHPDIPIQQLKNRILRKCNVDVSRFKVMRAKKKALEVIRGSDALQYDKLWDYCETVRKCNPGRGLGTSKWSFISDRQKGLIEALKELVPDSEHRYMKKIQEIDPKVSEDVETTSEWLEKINPEHWVRAFFPVHSKSDILVNNLCESFNSYILEARDKPIITIGTKRAQIDDFVEECYKKETYLRVYSEMIHAVPGAKDYINTSFEPLKPPAMKKQRGRPKKLRRRGPDELSQSKVSTRKGLTHTCTKCLEIGHNKNRCSNPINPKSKYFKGSLPEEIPQGSQAPPTSQEQATGQVRKSNPKNKASARQKGRNQVPLRKSAASREEVTYKGPRNATLLGMTAPIQTTAEQTPMTTDLGTNDGSGGPSHSILKKEDTRKDQP</sequence>
<dbReference type="Pfam" id="PF03108">
    <property type="entry name" value="DBD_Tnp_Mut"/>
    <property type="match status" value="1"/>
</dbReference>
<feature type="compositionally biased region" description="Polar residues" evidence="1">
    <location>
        <begin position="607"/>
        <end position="624"/>
    </location>
</feature>
<feature type="region of interest" description="Disordered" evidence="1">
    <location>
        <begin position="518"/>
        <end position="645"/>
    </location>
</feature>
<evidence type="ECO:0000313" key="3">
    <source>
        <dbReference type="EMBL" id="KAL0434547.1"/>
    </source>
</evidence>
<comment type="caution">
    <text evidence="3">The sequence shown here is derived from an EMBL/GenBank/DDBJ whole genome shotgun (WGS) entry which is preliminary data.</text>
</comment>
<feature type="compositionally biased region" description="Basic and acidic residues" evidence="1">
    <location>
        <begin position="635"/>
        <end position="645"/>
    </location>
</feature>
<accession>A0AAW2VYA9</accession>
<reference evidence="3" key="2">
    <citation type="journal article" date="2024" name="Plant">
        <title>Genomic evolution and insights into agronomic trait innovations of Sesamum species.</title>
        <authorList>
            <person name="Miao H."/>
            <person name="Wang L."/>
            <person name="Qu L."/>
            <person name="Liu H."/>
            <person name="Sun Y."/>
            <person name="Le M."/>
            <person name="Wang Q."/>
            <person name="Wei S."/>
            <person name="Zheng Y."/>
            <person name="Lin W."/>
            <person name="Duan Y."/>
            <person name="Cao H."/>
            <person name="Xiong S."/>
            <person name="Wang X."/>
            <person name="Wei L."/>
            <person name="Li C."/>
            <person name="Ma Q."/>
            <person name="Ju M."/>
            <person name="Zhao R."/>
            <person name="Li G."/>
            <person name="Mu C."/>
            <person name="Tian Q."/>
            <person name="Mei H."/>
            <person name="Zhang T."/>
            <person name="Gao T."/>
            <person name="Zhang H."/>
        </authorList>
    </citation>
    <scope>NUCLEOTIDE SEQUENCE</scope>
    <source>
        <strain evidence="3">KEN1</strain>
    </source>
</reference>
<reference evidence="3" key="1">
    <citation type="submission" date="2020-06" db="EMBL/GenBank/DDBJ databases">
        <authorList>
            <person name="Li T."/>
            <person name="Hu X."/>
            <person name="Zhang T."/>
            <person name="Song X."/>
            <person name="Zhang H."/>
            <person name="Dai N."/>
            <person name="Sheng W."/>
            <person name="Hou X."/>
            <person name="Wei L."/>
        </authorList>
    </citation>
    <scope>NUCLEOTIDE SEQUENCE</scope>
    <source>
        <strain evidence="3">KEN1</strain>
        <tissue evidence="3">Leaf</tissue>
    </source>
</reference>
<protein>
    <recommendedName>
        <fullName evidence="2">Transposase MuDR plant domain-containing protein</fullName>
    </recommendedName>
</protein>